<sequence length="29" mass="3357">MLKNKKLVNGISLFIIRDSSLKIKENLKL</sequence>
<protein>
    <submittedName>
        <fullName evidence="1">Uncharacterized protein</fullName>
    </submittedName>
</protein>
<organism evidence="1">
    <name type="scientific">Myoviridae sp. ctzc413</name>
    <dbReference type="NCBI Taxonomy" id="2826721"/>
    <lineage>
        <taxon>Viruses</taxon>
        <taxon>Duplodnaviria</taxon>
        <taxon>Heunggongvirae</taxon>
        <taxon>Uroviricota</taxon>
        <taxon>Caudoviricetes</taxon>
    </lineage>
</organism>
<name>A0A8S5NRL7_9CAUD</name>
<proteinExistence type="predicted"/>
<dbReference type="EMBL" id="BK015237">
    <property type="protein sequence ID" value="DAD97337.1"/>
    <property type="molecule type" value="Genomic_DNA"/>
</dbReference>
<reference evidence="1" key="1">
    <citation type="journal article" date="2021" name="Proc. Natl. Acad. Sci. U.S.A.">
        <title>A Catalog of Tens of Thousands of Viruses from Human Metagenomes Reveals Hidden Associations with Chronic Diseases.</title>
        <authorList>
            <person name="Tisza M.J."/>
            <person name="Buck C.B."/>
        </authorList>
    </citation>
    <scope>NUCLEOTIDE SEQUENCE</scope>
    <source>
        <strain evidence="1">Ctzc413</strain>
    </source>
</reference>
<evidence type="ECO:0000313" key="1">
    <source>
        <dbReference type="EMBL" id="DAD97337.1"/>
    </source>
</evidence>
<accession>A0A8S5NRL7</accession>